<evidence type="ECO:0000256" key="1">
    <source>
        <dbReference type="ARBA" id="ARBA00023242"/>
    </source>
</evidence>
<feature type="compositionally biased region" description="Polar residues" evidence="3">
    <location>
        <begin position="196"/>
        <end position="222"/>
    </location>
</feature>
<dbReference type="GO" id="GO:0000981">
    <property type="term" value="F:DNA-binding transcription factor activity, RNA polymerase II-specific"/>
    <property type="evidence" value="ECO:0007669"/>
    <property type="project" value="InterPro"/>
</dbReference>
<dbReference type="OrthoDB" id="3938090at2759"/>
<evidence type="ECO:0000313" key="4">
    <source>
        <dbReference type="EMBL" id="KAF2089212.1"/>
    </source>
</evidence>
<evidence type="ECO:0008006" key="6">
    <source>
        <dbReference type="Google" id="ProtNLM"/>
    </source>
</evidence>
<dbReference type="AlphaFoldDB" id="A0A6A5YBG5"/>
<organism evidence="4 5">
    <name type="scientific">Saccharata proteae CBS 121410</name>
    <dbReference type="NCBI Taxonomy" id="1314787"/>
    <lineage>
        <taxon>Eukaryota</taxon>
        <taxon>Fungi</taxon>
        <taxon>Dikarya</taxon>
        <taxon>Ascomycota</taxon>
        <taxon>Pezizomycotina</taxon>
        <taxon>Dothideomycetes</taxon>
        <taxon>Dothideomycetes incertae sedis</taxon>
        <taxon>Botryosphaeriales</taxon>
        <taxon>Saccharataceae</taxon>
        <taxon>Saccharata</taxon>
    </lineage>
</organism>
<reference evidence="4" key="1">
    <citation type="journal article" date="2020" name="Stud. Mycol.">
        <title>101 Dothideomycetes genomes: a test case for predicting lifestyles and emergence of pathogens.</title>
        <authorList>
            <person name="Haridas S."/>
            <person name="Albert R."/>
            <person name="Binder M."/>
            <person name="Bloem J."/>
            <person name="Labutti K."/>
            <person name="Salamov A."/>
            <person name="Andreopoulos B."/>
            <person name="Baker S."/>
            <person name="Barry K."/>
            <person name="Bills G."/>
            <person name="Bluhm B."/>
            <person name="Cannon C."/>
            <person name="Castanera R."/>
            <person name="Culley D."/>
            <person name="Daum C."/>
            <person name="Ezra D."/>
            <person name="Gonzalez J."/>
            <person name="Henrissat B."/>
            <person name="Kuo A."/>
            <person name="Liang C."/>
            <person name="Lipzen A."/>
            <person name="Lutzoni F."/>
            <person name="Magnuson J."/>
            <person name="Mondo S."/>
            <person name="Nolan M."/>
            <person name="Ohm R."/>
            <person name="Pangilinan J."/>
            <person name="Park H.-J."/>
            <person name="Ramirez L."/>
            <person name="Alfaro M."/>
            <person name="Sun H."/>
            <person name="Tritt A."/>
            <person name="Yoshinaga Y."/>
            <person name="Zwiers L.-H."/>
            <person name="Turgeon B."/>
            <person name="Goodwin S."/>
            <person name="Spatafora J."/>
            <person name="Crous P."/>
            <person name="Grigoriev I."/>
        </authorList>
    </citation>
    <scope>NUCLEOTIDE SEQUENCE</scope>
    <source>
        <strain evidence="4">CBS 121410</strain>
    </source>
</reference>
<dbReference type="Proteomes" id="UP000799776">
    <property type="component" value="Unassembled WGS sequence"/>
</dbReference>
<feature type="coiled-coil region" evidence="2">
    <location>
        <begin position="37"/>
        <end position="64"/>
    </location>
</feature>
<keyword evidence="5" id="KW-1185">Reference proteome</keyword>
<dbReference type="GO" id="GO:0008270">
    <property type="term" value="F:zinc ion binding"/>
    <property type="evidence" value="ECO:0007669"/>
    <property type="project" value="InterPro"/>
</dbReference>
<dbReference type="InterPro" id="IPR036864">
    <property type="entry name" value="Zn2-C6_fun-type_DNA-bd_sf"/>
</dbReference>
<evidence type="ECO:0000256" key="2">
    <source>
        <dbReference type="SAM" id="Coils"/>
    </source>
</evidence>
<proteinExistence type="predicted"/>
<dbReference type="EMBL" id="ML978715">
    <property type="protein sequence ID" value="KAF2089212.1"/>
    <property type="molecule type" value="Genomic_DNA"/>
</dbReference>
<feature type="region of interest" description="Disordered" evidence="3">
    <location>
        <begin position="194"/>
        <end position="224"/>
    </location>
</feature>
<name>A0A6A5YBG5_9PEZI</name>
<protein>
    <recommendedName>
        <fullName evidence="6">Zn(2)-C6 fungal-type domain-containing protein</fullName>
    </recommendedName>
</protein>
<keyword evidence="1" id="KW-0539">Nucleus</keyword>
<dbReference type="Gene3D" id="4.10.240.10">
    <property type="entry name" value="Zn(2)-C6 fungal-type DNA-binding domain"/>
    <property type="match status" value="1"/>
</dbReference>
<sequence>MSIFASTSQPGRRCDGARPTCGSCTNKNRRKECIYDAAGDQRRTAALKQRIRELEDQTKDYKDILSGICSATDKGGAILIAQQLRDDDFRNLEEAATMLRQQGQSDVEIKTEFYTLNGPMSTEDSNDVTTMLPITNGGMPDDAALSYRGNLQYASAWTLEIPQGYSAPESWPGGGHPQNAGLWCYNVGNEVPGMQQHPQQSNAYAASHGTTQAGNSSGQDARQQAVHGYIGVPADGVSRLCRTNLVGMDALTGWSCQ</sequence>
<dbReference type="CDD" id="cd00067">
    <property type="entry name" value="GAL4"/>
    <property type="match status" value="1"/>
</dbReference>
<gene>
    <name evidence="4" type="ORF">K490DRAFT_55803</name>
</gene>
<keyword evidence="2" id="KW-0175">Coiled coil</keyword>
<evidence type="ECO:0000313" key="5">
    <source>
        <dbReference type="Proteomes" id="UP000799776"/>
    </source>
</evidence>
<evidence type="ECO:0000256" key="3">
    <source>
        <dbReference type="SAM" id="MobiDB-lite"/>
    </source>
</evidence>
<dbReference type="InterPro" id="IPR001138">
    <property type="entry name" value="Zn2Cys6_DnaBD"/>
</dbReference>
<accession>A0A6A5YBG5</accession>